<accession>A0A1A9WBU7</accession>
<reference evidence="1" key="2">
    <citation type="submission" date="2020-05" db="UniProtKB">
        <authorList>
            <consortium name="EnsemblMetazoa"/>
        </authorList>
    </citation>
    <scope>IDENTIFICATION</scope>
    <source>
        <strain evidence="1">IAEA</strain>
    </source>
</reference>
<dbReference type="AlphaFoldDB" id="A0A1A9WBU7"/>
<name>A0A1A9WBU7_9MUSC</name>
<evidence type="ECO:0000313" key="1">
    <source>
        <dbReference type="EnsemblMetazoa" id="GBRI013839-PA"/>
    </source>
</evidence>
<organism evidence="1 2">
    <name type="scientific">Glossina brevipalpis</name>
    <dbReference type="NCBI Taxonomy" id="37001"/>
    <lineage>
        <taxon>Eukaryota</taxon>
        <taxon>Metazoa</taxon>
        <taxon>Ecdysozoa</taxon>
        <taxon>Arthropoda</taxon>
        <taxon>Hexapoda</taxon>
        <taxon>Insecta</taxon>
        <taxon>Pterygota</taxon>
        <taxon>Neoptera</taxon>
        <taxon>Endopterygota</taxon>
        <taxon>Diptera</taxon>
        <taxon>Brachycera</taxon>
        <taxon>Muscomorpha</taxon>
        <taxon>Hippoboscoidea</taxon>
        <taxon>Glossinidae</taxon>
        <taxon>Glossina</taxon>
    </lineage>
</organism>
<keyword evidence="2" id="KW-1185">Reference proteome</keyword>
<proteinExistence type="predicted"/>
<protein>
    <submittedName>
        <fullName evidence="1">Uncharacterized protein</fullName>
    </submittedName>
</protein>
<sequence>MPYIDLLNDYIGGSISYKLYSSAGEIFINSDISSIFGMMGQSTLHDNRDETLTSVDQLFILFLRSRLILINTKTSIERKMLKKRKS</sequence>
<dbReference type="Proteomes" id="UP000091820">
    <property type="component" value="Unassembled WGS sequence"/>
</dbReference>
<dbReference type="EnsemblMetazoa" id="GBRI013839-RA">
    <property type="protein sequence ID" value="GBRI013839-PA"/>
    <property type="gene ID" value="GBRI013839"/>
</dbReference>
<evidence type="ECO:0000313" key="2">
    <source>
        <dbReference type="Proteomes" id="UP000091820"/>
    </source>
</evidence>
<dbReference type="VEuPathDB" id="VectorBase:GBRI013839"/>
<reference evidence="2" key="1">
    <citation type="submission" date="2014-03" db="EMBL/GenBank/DDBJ databases">
        <authorList>
            <person name="Aksoy S."/>
            <person name="Warren W."/>
            <person name="Wilson R.K."/>
        </authorList>
    </citation>
    <scope>NUCLEOTIDE SEQUENCE [LARGE SCALE GENOMIC DNA]</scope>
    <source>
        <strain evidence="2">IAEA</strain>
    </source>
</reference>